<sequence>MNLNIIKLLNAELPPEEVTHLSLVGATKSEMQTWVASLSMLNVGETAKQLYITLQELLAVEDIPDPVRYELMEVLRPAIYTIIESLSKHYINQNVLLDQRAERIAGLAQQLRVYSAMVYRGIALRTAENYQAQNFGLFAIGKKKSMLQLIGQATHRGLTEFFRLLAESKLLYLPIYKGMWLRLHELFNLAEQFDLGSFSLRDENQIYGKALTIQQAYLRSIFMSTCNTNKLRQAEIKKISQLSEIWVDLLKISAAPSQEDLFLVDTAIDAPPMYITELKEITPEMFYIDARPLLAHFENLNTNDPELLNPAEETLLSATLKLHLLHTLKPPMERSSERHPRKGTVYLSLGLIGTHYQTSGQQNFETVIQNQQLTANTPHPGISNTFQIDSDVIYTAQEEQIRQNATREYLESYECQIVNISMGGYCIRWQGTTPSVLRSGELIAVREHNSSTWSIGLIRWVQQHLHTGAEFGVEILSQQGKACGARVIRQDGYSSEYMRTLLLPEVKEQNRATTIITPTLAFRSGHKISIRLGSEEVRAQLTRELVITQSFSQFEFVLLQSLKDEQTKSNLLATLAGQKAEQKKAAKSNAQDEFDEVWNTL</sequence>
<accession>A0A345P570</accession>
<keyword evidence="2" id="KW-1185">Reference proteome</keyword>
<reference evidence="1 2" key="1">
    <citation type="submission" date="2018-07" db="EMBL/GenBank/DDBJ databases">
        <title>Genome sequencing of Moraxellaceae gen. HYN0046.</title>
        <authorList>
            <person name="Kim M."/>
            <person name="Yi H."/>
        </authorList>
    </citation>
    <scope>NUCLEOTIDE SEQUENCE [LARGE SCALE GENOMIC DNA]</scope>
    <source>
        <strain evidence="1 2">HYN0046</strain>
    </source>
</reference>
<dbReference type="EMBL" id="CP031222">
    <property type="protein sequence ID" value="AXI02429.1"/>
    <property type="molecule type" value="Genomic_DNA"/>
</dbReference>
<dbReference type="OrthoDB" id="5724405at2"/>
<dbReference type="Proteomes" id="UP000253940">
    <property type="component" value="Chromosome"/>
</dbReference>
<evidence type="ECO:0008006" key="3">
    <source>
        <dbReference type="Google" id="ProtNLM"/>
    </source>
</evidence>
<name>A0A345P570_9GAMM</name>
<dbReference type="AlphaFoldDB" id="A0A345P570"/>
<evidence type="ECO:0000313" key="2">
    <source>
        <dbReference type="Proteomes" id="UP000253940"/>
    </source>
</evidence>
<evidence type="ECO:0000313" key="1">
    <source>
        <dbReference type="EMBL" id="AXI02429.1"/>
    </source>
</evidence>
<dbReference type="RefSeq" id="WP_114898539.1">
    <property type="nucleotide sequence ID" value="NZ_CP031222.1"/>
</dbReference>
<organism evidence="1 2">
    <name type="scientific">Aquirhabdus parva</name>
    <dbReference type="NCBI Taxonomy" id="2283318"/>
    <lineage>
        <taxon>Bacteria</taxon>
        <taxon>Pseudomonadati</taxon>
        <taxon>Pseudomonadota</taxon>
        <taxon>Gammaproteobacteria</taxon>
        <taxon>Moraxellales</taxon>
        <taxon>Moraxellaceae</taxon>
        <taxon>Aquirhabdus</taxon>
    </lineage>
</organism>
<protein>
    <recommendedName>
        <fullName evidence="3">GTPase</fullName>
    </recommendedName>
</protein>
<dbReference type="KEGG" id="mbah:HYN46_06035"/>
<proteinExistence type="predicted"/>
<gene>
    <name evidence="1" type="ORF">HYN46_06035</name>
</gene>